<evidence type="ECO:0000313" key="2">
    <source>
        <dbReference type="EMBL" id="ACR35988.1"/>
    </source>
</evidence>
<name>C4J488_MAIZE</name>
<protein>
    <submittedName>
        <fullName evidence="2">Uncharacterized protein</fullName>
    </submittedName>
</protein>
<accession>C4J488</accession>
<reference evidence="2" key="2">
    <citation type="submission" date="2012-06" db="EMBL/GenBank/DDBJ databases">
        <authorList>
            <person name="Yu Y."/>
            <person name="Currie J."/>
            <person name="Lomeli R."/>
            <person name="Angelova A."/>
            <person name="Collura K."/>
            <person name="Wissotski M."/>
            <person name="Campos D."/>
            <person name="Kudrna D."/>
            <person name="Golser W."/>
            <person name="Ashely E."/>
            <person name="Descour A."/>
            <person name="Fernandes J."/>
            <person name="Soderlund C."/>
            <person name="Walbot V."/>
        </authorList>
    </citation>
    <scope>NUCLEOTIDE SEQUENCE</scope>
    <source>
        <strain evidence="2">B73</strain>
    </source>
</reference>
<sequence>MACAPPKRKIHHAGAFDFSTRMILPFHSVSSQARIAASASSSLSKDKNPKPRESPVRLSRTTRALVTRPNLQNFFSKSRSVVA</sequence>
<reference evidence="2" key="1">
    <citation type="journal article" date="2009" name="PLoS Genet.">
        <title>Sequencing, mapping, and analysis of 27,455 maize full-length cDNAs.</title>
        <authorList>
            <person name="Soderlund C."/>
            <person name="Descour A."/>
            <person name="Kudrna D."/>
            <person name="Bomhoff M."/>
            <person name="Boyd L."/>
            <person name="Currie J."/>
            <person name="Angelova A."/>
            <person name="Collura K."/>
            <person name="Wissotski M."/>
            <person name="Ashley E."/>
            <person name="Morrow D."/>
            <person name="Fernandes J."/>
            <person name="Walbot V."/>
            <person name="Yu Y."/>
        </authorList>
    </citation>
    <scope>NUCLEOTIDE SEQUENCE</scope>
    <source>
        <strain evidence="2">B73</strain>
    </source>
</reference>
<dbReference type="EMBL" id="BT085635">
    <property type="protein sequence ID" value="ACR35988.1"/>
    <property type="molecule type" value="mRNA"/>
</dbReference>
<dbReference type="AlphaFoldDB" id="C4J488"/>
<evidence type="ECO:0000256" key="1">
    <source>
        <dbReference type="SAM" id="MobiDB-lite"/>
    </source>
</evidence>
<organism evidence="2">
    <name type="scientific">Zea mays</name>
    <name type="common">Maize</name>
    <dbReference type="NCBI Taxonomy" id="4577"/>
    <lineage>
        <taxon>Eukaryota</taxon>
        <taxon>Viridiplantae</taxon>
        <taxon>Streptophyta</taxon>
        <taxon>Embryophyta</taxon>
        <taxon>Tracheophyta</taxon>
        <taxon>Spermatophyta</taxon>
        <taxon>Magnoliopsida</taxon>
        <taxon>Liliopsida</taxon>
        <taxon>Poales</taxon>
        <taxon>Poaceae</taxon>
        <taxon>PACMAD clade</taxon>
        <taxon>Panicoideae</taxon>
        <taxon>Andropogonodae</taxon>
        <taxon>Andropogoneae</taxon>
        <taxon>Tripsacinae</taxon>
        <taxon>Zea</taxon>
    </lineage>
</organism>
<feature type="compositionally biased region" description="Basic and acidic residues" evidence="1">
    <location>
        <begin position="44"/>
        <end position="55"/>
    </location>
</feature>
<feature type="region of interest" description="Disordered" evidence="1">
    <location>
        <begin position="37"/>
        <end position="63"/>
    </location>
</feature>
<proteinExistence type="evidence at transcript level"/>